<gene>
    <name evidence="2" type="ORF">CINC_LOCUS413</name>
</gene>
<dbReference type="InterPro" id="IPR001610">
    <property type="entry name" value="PAC"/>
</dbReference>
<evidence type="ECO:0000313" key="2">
    <source>
        <dbReference type="EMBL" id="CAH0578046.1"/>
    </source>
</evidence>
<dbReference type="InterPro" id="IPR035965">
    <property type="entry name" value="PAS-like_dom_sf"/>
</dbReference>
<sequence length="439" mass="49219">MNFMHRDDVRWVIIALREMYDQHRLFGESCYRLMTKNGQFIYMRTRGRLDVDQDSRAVTSFVCTNTVVSEQEGRHLIKMMRRKFTMMVNNTKSPAIEEIEDDIKTEDESNDNTPAPVEDPRRLEQVILHLVTNLPSPPPDGNDQDPFTAASPEKSMSPTHRLTIIPPNKERIVSAIEKIYSVIKTFPRDTDHESSAESTTSDAEPAQMVRKPMTVTELPSTSKAAIAMPAPEPQILVPYQNQEYNANYGQVLEAPAIEPFVFNGNSGNEFNTGDIFNAGTSPDLGYFDASPTYSNMPSIFANINQNGEETIPPSVTPDFTGIIPLPDFGDDASELELNGFICGTKRPREFEEINYGYKKKITSPAVPNETTPTLEETLDQLFDETILNADFESAIDSLDNIDPTFPDLLSPTEVQGILGEIEKEAELEQQLNFNGNGFE</sequence>
<dbReference type="PANTHER" id="PTHR23042">
    <property type="entry name" value="CIRCADIAN PROTEIN CLOCK/ARNT/BMAL/PAS"/>
    <property type="match status" value="1"/>
</dbReference>
<proteinExistence type="predicted"/>
<dbReference type="SMART" id="SM00086">
    <property type="entry name" value="PAC"/>
    <property type="match status" value="1"/>
</dbReference>
<organism evidence="2 3">
    <name type="scientific">Chrysodeixis includens</name>
    <name type="common">Soybean looper</name>
    <name type="synonym">Pseudoplusia includens</name>
    <dbReference type="NCBI Taxonomy" id="689277"/>
    <lineage>
        <taxon>Eukaryota</taxon>
        <taxon>Metazoa</taxon>
        <taxon>Ecdysozoa</taxon>
        <taxon>Arthropoda</taxon>
        <taxon>Hexapoda</taxon>
        <taxon>Insecta</taxon>
        <taxon>Pterygota</taxon>
        <taxon>Neoptera</taxon>
        <taxon>Endopterygota</taxon>
        <taxon>Lepidoptera</taxon>
        <taxon>Glossata</taxon>
        <taxon>Ditrysia</taxon>
        <taxon>Noctuoidea</taxon>
        <taxon>Noctuidae</taxon>
        <taxon>Plusiinae</taxon>
        <taxon>Chrysodeixis</taxon>
    </lineage>
</organism>
<dbReference type="InterPro" id="IPR050933">
    <property type="entry name" value="Circadian_TF"/>
</dbReference>
<dbReference type="Pfam" id="PF14598">
    <property type="entry name" value="PAS_11"/>
    <property type="match status" value="1"/>
</dbReference>
<protein>
    <submittedName>
        <fullName evidence="2">Uncharacterized protein</fullName>
    </submittedName>
</protein>
<dbReference type="EMBL" id="LR824004">
    <property type="protein sequence ID" value="CAH0578046.1"/>
    <property type="molecule type" value="Genomic_DNA"/>
</dbReference>
<dbReference type="AlphaFoldDB" id="A0A9P0BNI0"/>
<dbReference type="Proteomes" id="UP001154114">
    <property type="component" value="Chromosome 1"/>
</dbReference>
<evidence type="ECO:0000313" key="3">
    <source>
        <dbReference type="Proteomes" id="UP001154114"/>
    </source>
</evidence>
<feature type="region of interest" description="Disordered" evidence="1">
    <location>
        <begin position="133"/>
        <end position="161"/>
    </location>
</feature>
<dbReference type="SUPFAM" id="SSF55785">
    <property type="entry name" value="PYP-like sensor domain (PAS domain)"/>
    <property type="match status" value="1"/>
</dbReference>
<dbReference type="Gene3D" id="3.30.450.20">
    <property type="entry name" value="PAS domain"/>
    <property type="match status" value="1"/>
</dbReference>
<keyword evidence="3" id="KW-1185">Reference proteome</keyword>
<accession>A0A9P0BNI0</accession>
<name>A0A9P0BNI0_CHRIL</name>
<reference evidence="2" key="1">
    <citation type="submission" date="2021-12" db="EMBL/GenBank/DDBJ databases">
        <authorList>
            <person name="King R."/>
        </authorList>
    </citation>
    <scope>NUCLEOTIDE SEQUENCE</scope>
</reference>
<dbReference type="OrthoDB" id="7788762at2759"/>
<evidence type="ECO:0000256" key="1">
    <source>
        <dbReference type="SAM" id="MobiDB-lite"/>
    </source>
</evidence>